<dbReference type="STRING" id="133381.A0A2T9ZKS4"/>
<dbReference type="InterPro" id="IPR024747">
    <property type="entry name" value="Pyridox_Oxase-rel"/>
</dbReference>
<name>A0A2T9ZKS4_9FUNG</name>
<organism evidence="1 2">
    <name type="scientific">Smittium megazygosporum</name>
    <dbReference type="NCBI Taxonomy" id="133381"/>
    <lineage>
        <taxon>Eukaryota</taxon>
        <taxon>Fungi</taxon>
        <taxon>Fungi incertae sedis</taxon>
        <taxon>Zoopagomycota</taxon>
        <taxon>Kickxellomycotina</taxon>
        <taxon>Harpellomycetes</taxon>
        <taxon>Harpellales</taxon>
        <taxon>Legeriomycetaceae</taxon>
        <taxon>Smittium</taxon>
    </lineage>
</organism>
<dbReference type="InterPro" id="IPR012349">
    <property type="entry name" value="Split_barrel_FMN-bd"/>
</dbReference>
<evidence type="ECO:0000313" key="1">
    <source>
        <dbReference type="EMBL" id="PVV05194.1"/>
    </source>
</evidence>
<keyword evidence="2" id="KW-1185">Reference proteome</keyword>
<reference evidence="1 2" key="1">
    <citation type="journal article" date="2018" name="MBio">
        <title>Comparative Genomics Reveals the Core Gene Toolbox for the Fungus-Insect Symbiosis.</title>
        <authorList>
            <person name="Wang Y."/>
            <person name="Stata M."/>
            <person name="Wang W."/>
            <person name="Stajich J.E."/>
            <person name="White M.M."/>
            <person name="Moncalvo J.M."/>
        </authorList>
    </citation>
    <scope>NUCLEOTIDE SEQUENCE [LARGE SCALE GENOMIC DNA]</scope>
    <source>
        <strain evidence="1 2">SC-DP-2</strain>
    </source>
</reference>
<accession>A0A2T9ZKS4</accession>
<dbReference type="Proteomes" id="UP000245609">
    <property type="component" value="Unassembled WGS sequence"/>
</dbReference>
<evidence type="ECO:0000313" key="2">
    <source>
        <dbReference type="Proteomes" id="UP000245609"/>
    </source>
</evidence>
<sequence length="234" mass="26545">MTDYTPTSKNINFVNRIRERAAYDQETIFKILDKGMIAHVGFHSAKNADEGEQWPFVIPMIYGRIDDTIYLHGYVSGRLMKSLANSVGPRTCITVTIIDGIVVSLTPFHNSNNYRSVCVFGHSREVTDPQEKLDALEAITNHQFKGGKNWDEGRPSNKTELNTTKVIAVKIETASAKQRTGWPKDEKEDIENKELTERTWTGVIPIKTVYGEPQPSPYSMKEIPEYLSSLYENN</sequence>
<proteinExistence type="predicted"/>
<evidence type="ECO:0008006" key="3">
    <source>
        <dbReference type="Google" id="ProtNLM"/>
    </source>
</evidence>
<dbReference type="Gene3D" id="2.30.110.10">
    <property type="entry name" value="Electron Transport, Fmn-binding Protein, Chain A"/>
    <property type="match status" value="1"/>
</dbReference>
<dbReference type="PANTHER" id="PTHR34071:SF2">
    <property type="entry name" value="FLAVIN-NUCLEOTIDE-BINDING PROTEIN"/>
    <property type="match status" value="1"/>
</dbReference>
<dbReference type="SUPFAM" id="SSF50475">
    <property type="entry name" value="FMN-binding split barrel"/>
    <property type="match status" value="1"/>
</dbReference>
<dbReference type="Pfam" id="PF12900">
    <property type="entry name" value="Pyridox_ox_2"/>
    <property type="match status" value="1"/>
</dbReference>
<comment type="caution">
    <text evidence="1">The sequence shown here is derived from an EMBL/GenBank/DDBJ whole genome shotgun (WGS) entry which is preliminary data.</text>
</comment>
<protein>
    <recommendedName>
        <fullName evidence="3">Flavin-nucleotide-binding protein</fullName>
    </recommendedName>
</protein>
<dbReference type="PANTHER" id="PTHR34071">
    <property type="entry name" value="5-NITROIMIDAZOLE ANTIBIOTICS RESISTANCE PROTEIN, NIMA-FAMILY-RELATED PROTEIN-RELATED"/>
    <property type="match status" value="1"/>
</dbReference>
<dbReference type="EMBL" id="MBFS01000028">
    <property type="protein sequence ID" value="PVV05194.1"/>
    <property type="molecule type" value="Genomic_DNA"/>
</dbReference>
<dbReference type="AlphaFoldDB" id="A0A2T9ZKS4"/>
<dbReference type="OrthoDB" id="444432at2759"/>
<gene>
    <name evidence="1" type="ORF">BB560_000283</name>
</gene>